<dbReference type="PANTHER" id="PTHR43084:SF1">
    <property type="entry name" value="PERSULFIDE DIOXYGENASE ETHE1, MITOCHONDRIAL"/>
    <property type="match status" value="1"/>
</dbReference>
<comment type="caution">
    <text evidence="2">The sequence shown here is derived from an EMBL/GenBank/DDBJ whole genome shotgun (WGS) entry which is preliminary data.</text>
</comment>
<dbReference type="Gene3D" id="3.40.250.10">
    <property type="entry name" value="Rhodanese-like domain"/>
    <property type="match status" value="2"/>
</dbReference>
<organism evidence="2 3">
    <name type="scientific">Neolewinella litorea</name>
    <dbReference type="NCBI Taxonomy" id="2562452"/>
    <lineage>
        <taxon>Bacteria</taxon>
        <taxon>Pseudomonadati</taxon>
        <taxon>Bacteroidota</taxon>
        <taxon>Saprospiria</taxon>
        <taxon>Saprospirales</taxon>
        <taxon>Lewinellaceae</taxon>
        <taxon>Neolewinella</taxon>
    </lineage>
</organism>
<accession>A0A4V6S260</accession>
<dbReference type="RefSeq" id="WP_136458122.1">
    <property type="nucleotide sequence ID" value="NZ_SRSF01000002.1"/>
</dbReference>
<dbReference type="Gene3D" id="3.60.15.10">
    <property type="entry name" value="Ribonuclease Z/Hydroxyacylglutathione hydrolase-like"/>
    <property type="match status" value="1"/>
</dbReference>
<dbReference type="CDD" id="cd00158">
    <property type="entry name" value="RHOD"/>
    <property type="match status" value="1"/>
</dbReference>
<dbReference type="AlphaFoldDB" id="A0A4V6S260"/>
<sequence>MKESPNVSPMNIQRFHDETLDQFSYLISEKGEAIAVDPSRRIEGYLEYLKDNKLRLIAIVMTHCPGTFASGWEELRRLTGADVYGASAYRFHGEGRYVKAGRATMIPFGEGSHLQTQLTPGFTADSLSLLAIDKDRKVHGIFTGGTLLHLGAGYPLPRPADKNPLHGVKDYAKEQYNSIYKVIGGFAPRATVFAGFGEDNHFTKMDGATHERFNLTEAKAESPAFQHQDANQFADWLLKDYPFVPAYVKGCLEHNREGYPDWAQAMAPFAAFLTDEHRDELEPSQTVVSSRGGAVILTEEDASNATTAAAAPRVLPLGDDQLLIDTRPAPDFHAGHARNAINIQADGPFALWLGTIVRPGEDFHLLIDRKEKAYPLAQAIAKIGYDRQVRGVTQWTGGLTEIEQPPLDPKKLKDDYVGKYTIVDVRPEAAAAEDTRFYGALNVPLWQLRDRWQEIPRDRPVVVHCGDGYASAIGASLLRKHLGNDVMVHDLGHGIKKIKAAG</sequence>
<feature type="domain" description="Rhodanese" evidence="1">
    <location>
        <begin position="416"/>
        <end position="499"/>
    </location>
</feature>
<dbReference type="SUPFAM" id="SSF56281">
    <property type="entry name" value="Metallo-hydrolase/oxidoreductase"/>
    <property type="match status" value="1"/>
</dbReference>
<dbReference type="InterPro" id="IPR036873">
    <property type="entry name" value="Rhodanese-like_dom_sf"/>
</dbReference>
<dbReference type="Pfam" id="PF00581">
    <property type="entry name" value="Rhodanese"/>
    <property type="match status" value="1"/>
</dbReference>
<dbReference type="InterPro" id="IPR001763">
    <property type="entry name" value="Rhodanese-like_dom"/>
</dbReference>
<feature type="domain" description="Rhodanese" evidence="1">
    <location>
        <begin position="317"/>
        <end position="343"/>
    </location>
</feature>
<dbReference type="GO" id="GO:0006749">
    <property type="term" value="P:glutathione metabolic process"/>
    <property type="evidence" value="ECO:0007669"/>
    <property type="project" value="TreeGrafter"/>
</dbReference>
<name>A0A4V6S260_9BACT</name>
<evidence type="ECO:0000259" key="1">
    <source>
        <dbReference type="PROSITE" id="PS50206"/>
    </source>
</evidence>
<dbReference type="SUPFAM" id="SSF52821">
    <property type="entry name" value="Rhodanese/Cell cycle control phosphatase"/>
    <property type="match status" value="2"/>
</dbReference>
<dbReference type="Proteomes" id="UP000308528">
    <property type="component" value="Unassembled WGS sequence"/>
</dbReference>
<protein>
    <recommendedName>
        <fullName evidence="1">Rhodanese domain-containing protein</fullName>
    </recommendedName>
</protein>
<evidence type="ECO:0000313" key="3">
    <source>
        <dbReference type="Proteomes" id="UP000308528"/>
    </source>
</evidence>
<dbReference type="InterPro" id="IPR051682">
    <property type="entry name" value="Mito_Persulfide_Diox"/>
</dbReference>
<dbReference type="OrthoDB" id="9800872at2"/>
<dbReference type="GO" id="GO:0050313">
    <property type="term" value="F:sulfur dioxygenase activity"/>
    <property type="evidence" value="ECO:0007669"/>
    <property type="project" value="TreeGrafter"/>
</dbReference>
<dbReference type="GO" id="GO:0070813">
    <property type="term" value="P:hydrogen sulfide metabolic process"/>
    <property type="evidence" value="ECO:0007669"/>
    <property type="project" value="TreeGrafter"/>
</dbReference>
<dbReference type="InterPro" id="IPR036866">
    <property type="entry name" value="RibonucZ/Hydroxyglut_hydro"/>
</dbReference>
<evidence type="ECO:0000313" key="2">
    <source>
        <dbReference type="EMBL" id="THH40653.1"/>
    </source>
</evidence>
<dbReference type="PANTHER" id="PTHR43084">
    <property type="entry name" value="PERSULFIDE DIOXYGENASE ETHE1"/>
    <property type="match status" value="1"/>
</dbReference>
<reference evidence="2 3" key="1">
    <citation type="submission" date="2019-04" db="EMBL/GenBank/DDBJ databases">
        <title>Lewinella litorea sp. nov., isolated from a marine sand.</title>
        <authorList>
            <person name="Yoon J.-H."/>
        </authorList>
    </citation>
    <scope>NUCLEOTIDE SEQUENCE [LARGE SCALE GENOMIC DNA]</scope>
    <source>
        <strain evidence="2 3">HSMS-39</strain>
    </source>
</reference>
<dbReference type="EMBL" id="SRSF01000002">
    <property type="protein sequence ID" value="THH40653.1"/>
    <property type="molecule type" value="Genomic_DNA"/>
</dbReference>
<gene>
    <name evidence="2" type="ORF">E4021_07955</name>
</gene>
<proteinExistence type="predicted"/>
<dbReference type="PROSITE" id="PS50206">
    <property type="entry name" value="RHODANESE_3"/>
    <property type="match status" value="2"/>
</dbReference>
<keyword evidence="3" id="KW-1185">Reference proteome</keyword>